<dbReference type="PANTHER" id="PTHR24422">
    <property type="entry name" value="CHEMOTAXIS PROTEIN METHYLTRANSFERASE"/>
    <property type="match status" value="1"/>
</dbReference>
<dbReference type="InterPro" id="IPR022642">
    <property type="entry name" value="CheR_C"/>
</dbReference>
<dbReference type="SUPFAM" id="SSF48452">
    <property type="entry name" value="TPR-like"/>
    <property type="match status" value="1"/>
</dbReference>
<evidence type="ECO:0000313" key="6">
    <source>
        <dbReference type="Proteomes" id="UP000637628"/>
    </source>
</evidence>
<gene>
    <name evidence="5" type="ORF">Adu01nite_22710</name>
</gene>
<evidence type="ECO:0000256" key="2">
    <source>
        <dbReference type="ARBA" id="ARBA00022679"/>
    </source>
</evidence>
<dbReference type="EMBL" id="BOML01000019">
    <property type="protein sequence ID" value="GIE00921.1"/>
    <property type="molecule type" value="Genomic_DNA"/>
</dbReference>
<sequence>MTDTPEIARFRELLAKTLGWTFSDRDAGQLGPLLADRSHTHRMSHGEYLNRLAARPWNTELTELIEQLSITETYFFRHGEQFRALREEALPQRINARSEQRVLRMLSVACSSGEEAYSLAIAAKEALPGQAWMINVLGLDANPAVLGQATEGWYSAWSLRETPDPVKRRWFRAGERGFHVVDEVQQAVRFRQYNVAEPDAGLWQAGQCDVIFCRNLLMYLTPAVAQALIGRMTQALAPGGYLFLGHTDSLGAEPDGLELRHTHDAFYYRRPLQQRPAVTIPTLPPPAPPRSAAAVPPAAEPEPVEERIHQQAVALLGEERFAEALALVTARLPEPGRPRDRLLRGVLLAQSGRLDEAIDTARRLIDDDGLNPDAHQLLALCLEGATGVEEAIGQYRLAAYLDPEFALPRMRLGLVARRRGDNRTAAGELERALALLPAEDELRISLFGGGFGRIALTVLCRAELDACGARR</sequence>
<dbReference type="Gene3D" id="1.25.40.10">
    <property type="entry name" value="Tetratricopeptide repeat domain"/>
    <property type="match status" value="1"/>
</dbReference>
<dbReference type="InterPro" id="IPR000780">
    <property type="entry name" value="CheR_MeTrfase"/>
</dbReference>
<organism evidence="5 6">
    <name type="scientific">Paractinoplanes durhamensis</name>
    <dbReference type="NCBI Taxonomy" id="113563"/>
    <lineage>
        <taxon>Bacteria</taxon>
        <taxon>Bacillati</taxon>
        <taxon>Actinomycetota</taxon>
        <taxon>Actinomycetes</taxon>
        <taxon>Micromonosporales</taxon>
        <taxon>Micromonosporaceae</taxon>
        <taxon>Paractinoplanes</taxon>
    </lineage>
</organism>
<evidence type="ECO:0000259" key="4">
    <source>
        <dbReference type="PROSITE" id="PS50123"/>
    </source>
</evidence>
<dbReference type="RefSeq" id="WP_203726523.1">
    <property type="nucleotide sequence ID" value="NZ_BAAATX010000003.1"/>
</dbReference>
<protein>
    <submittedName>
        <fullName evidence="5">Protein-glutamate O-methyltransferase</fullName>
    </submittedName>
</protein>
<dbReference type="SUPFAM" id="SSF53335">
    <property type="entry name" value="S-adenosyl-L-methionine-dependent methyltransferases"/>
    <property type="match status" value="1"/>
</dbReference>
<dbReference type="InterPro" id="IPR050903">
    <property type="entry name" value="Bact_Chemotaxis_MeTrfase"/>
</dbReference>
<dbReference type="PANTHER" id="PTHR24422:SF19">
    <property type="entry name" value="CHEMOTAXIS PROTEIN METHYLTRANSFERASE"/>
    <property type="match status" value="1"/>
</dbReference>
<evidence type="ECO:0000256" key="1">
    <source>
        <dbReference type="ARBA" id="ARBA00022603"/>
    </source>
</evidence>
<dbReference type="PRINTS" id="PR00996">
    <property type="entry name" value="CHERMTFRASE"/>
</dbReference>
<feature type="domain" description="CheR-type methyltransferase" evidence="4">
    <location>
        <begin position="1"/>
        <end position="273"/>
    </location>
</feature>
<dbReference type="PROSITE" id="PS50123">
    <property type="entry name" value="CHER"/>
    <property type="match status" value="1"/>
</dbReference>
<dbReference type="InterPro" id="IPR011990">
    <property type="entry name" value="TPR-like_helical_dom_sf"/>
</dbReference>
<evidence type="ECO:0000313" key="5">
    <source>
        <dbReference type="EMBL" id="GIE00921.1"/>
    </source>
</evidence>
<keyword evidence="2" id="KW-0808">Transferase</keyword>
<dbReference type="Pfam" id="PF01739">
    <property type="entry name" value="CheR"/>
    <property type="match status" value="1"/>
</dbReference>
<dbReference type="Proteomes" id="UP000637628">
    <property type="component" value="Unassembled WGS sequence"/>
</dbReference>
<dbReference type="SMART" id="SM00138">
    <property type="entry name" value="MeTrc"/>
    <property type="match status" value="1"/>
</dbReference>
<dbReference type="InterPro" id="IPR029063">
    <property type="entry name" value="SAM-dependent_MTases_sf"/>
</dbReference>
<accession>A0ABQ3YTP8</accession>
<proteinExistence type="predicted"/>
<name>A0ABQ3YTP8_9ACTN</name>
<reference evidence="5 6" key="1">
    <citation type="submission" date="2021-01" db="EMBL/GenBank/DDBJ databases">
        <title>Whole genome shotgun sequence of Actinoplanes durhamensis NBRC 14914.</title>
        <authorList>
            <person name="Komaki H."/>
            <person name="Tamura T."/>
        </authorList>
    </citation>
    <scope>NUCLEOTIDE SEQUENCE [LARGE SCALE GENOMIC DNA]</scope>
    <source>
        <strain evidence="5 6">NBRC 14914</strain>
    </source>
</reference>
<dbReference type="Gene3D" id="3.40.50.150">
    <property type="entry name" value="Vaccinia Virus protein VP39"/>
    <property type="match status" value="1"/>
</dbReference>
<keyword evidence="6" id="KW-1185">Reference proteome</keyword>
<keyword evidence="1" id="KW-0489">Methyltransferase</keyword>
<keyword evidence="3" id="KW-0949">S-adenosyl-L-methionine</keyword>
<evidence type="ECO:0000256" key="3">
    <source>
        <dbReference type="ARBA" id="ARBA00022691"/>
    </source>
</evidence>
<dbReference type="CDD" id="cd02440">
    <property type="entry name" value="AdoMet_MTases"/>
    <property type="match status" value="1"/>
</dbReference>
<comment type="caution">
    <text evidence="5">The sequence shown here is derived from an EMBL/GenBank/DDBJ whole genome shotgun (WGS) entry which is preliminary data.</text>
</comment>